<dbReference type="Pfam" id="PF02518">
    <property type="entry name" value="HATPase_c"/>
    <property type="match status" value="1"/>
</dbReference>
<keyword evidence="18" id="KW-1185">Reference proteome</keyword>
<accession>A0A7Y9U8T2</accession>
<dbReference type="CDD" id="cd00082">
    <property type="entry name" value="HisKA"/>
    <property type="match status" value="1"/>
</dbReference>
<gene>
    <name evidence="17" type="ORF">BDD16_004203</name>
</gene>
<keyword evidence="5" id="KW-1003">Cell membrane</keyword>
<dbReference type="InterPro" id="IPR050351">
    <property type="entry name" value="BphY/WalK/GraS-like"/>
</dbReference>
<reference evidence="17 18" key="1">
    <citation type="submission" date="2020-07" db="EMBL/GenBank/DDBJ databases">
        <title>Genomic Encyclopedia of Archaeal and Bacterial Type Strains, Phase II (KMG-II): from individual species to whole genera.</title>
        <authorList>
            <person name="Goeker M."/>
        </authorList>
    </citation>
    <scope>NUCLEOTIDE SEQUENCE [LARGE SCALE GENOMIC DNA]</scope>
    <source>
        <strain evidence="17 18">DSM 21226</strain>
    </source>
</reference>
<feature type="transmembrane region" description="Helical" evidence="15">
    <location>
        <begin position="7"/>
        <end position="25"/>
    </location>
</feature>
<feature type="domain" description="Histidine kinase" evidence="16">
    <location>
        <begin position="216"/>
        <end position="437"/>
    </location>
</feature>
<dbReference type="GO" id="GO:0000155">
    <property type="term" value="F:phosphorelay sensor kinase activity"/>
    <property type="evidence" value="ECO:0007669"/>
    <property type="project" value="InterPro"/>
</dbReference>
<evidence type="ECO:0000256" key="12">
    <source>
        <dbReference type="ARBA" id="ARBA00022989"/>
    </source>
</evidence>
<sequence length="450" mass="49480">MSLVLRRLFTTLLLMSLLAMIGGLVGLRLHAPVLGTWAGALLGVLLSGWRDARRAGRLMDWLRGNLEGDAPRDGQLWGEMAYRTERALRQRELALRSERQRLGEFLRAIEASPNGVILLDADEQIIWLNQIGAVHLGLDPQRDLGQRITNLVRSPAFVTGLQAGESREVISLPHYQSRLSLSLLVRAYGAGQRLLLTQDVTERLQAEAMRRDFVANVSHEIRTPLTVLVGFVETLSKLPLGEAERQRLLGMMGQQTHRMQTLVADLLTLAQLEGSPPPSADEWVSTEALLQQVEVEARGLSRGRHLIQFPDEATLRAQAADIAGIRTELLSALTNLTSNAVRYTPEGGRVAVSWTLRPSGGGTFEVRDSGIGIAREHLPRLTERFYRVDGSRSRETGGTGLGLSIVKHVVQRHGAELELDSEPGKGSVFRITFPAARVRASVKAVADRPA</sequence>
<dbReference type="SMART" id="SM00387">
    <property type="entry name" value="HATPase_c"/>
    <property type="match status" value="1"/>
</dbReference>
<dbReference type="InterPro" id="IPR036097">
    <property type="entry name" value="HisK_dim/P_sf"/>
</dbReference>
<dbReference type="Pfam" id="PF00512">
    <property type="entry name" value="HisKA"/>
    <property type="match status" value="1"/>
</dbReference>
<evidence type="ECO:0000259" key="16">
    <source>
        <dbReference type="PROSITE" id="PS50109"/>
    </source>
</evidence>
<keyword evidence="12 15" id="KW-1133">Transmembrane helix</keyword>
<dbReference type="InterPro" id="IPR014310">
    <property type="entry name" value="Sig_transdc_His_kinase_PhoR"/>
</dbReference>
<evidence type="ECO:0000256" key="2">
    <source>
        <dbReference type="ARBA" id="ARBA00004429"/>
    </source>
</evidence>
<keyword evidence="6" id="KW-0597">Phosphoprotein</keyword>
<evidence type="ECO:0000256" key="14">
    <source>
        <dbReference type="ARBA" id="ARBA00023136"/>
    </source>
</evidence>
<dbReference type="NCBIfam" id="TIGR02966">
    <property type="entry name" value="phoR_proteo"/>
    <property type="match status" value="1"/>
</dbReference>
<keyword evidence="10 17" id="KW-0418">Kinase</keyword>
<dbReference type="GO" id="GO:0005886">
    <property type="term" value="C:plasma membrane"/>
    <property type="evidence" value="ECO:0007669"/>
    <property type="project" value="UniProtKB-SubCell"/>
</dbReference>
<dbReference type="RefSeq" id="WP_179635756.1">
    <property type="nucleotide sequence ID" value="NZ_CAXYYM010000118.1"/>
</dbReference>
<dbReference type="FunFam" id="1.10.287.130:FF:000001">
    <property type="entry name" value="Two-component sensor histidine kinase"/>
    <property type="match status" value="1"/>
</dbReference>
<dbReference type="Proteomes" id="UP000518288">
    <property type="component" value="Unassembled WGS sequence"/>
</dbReference>
<keyword evidence="4" id="KW-0813">Transport</keyword>
<dbReference type="GO" id="GO:0006355">
    <property type="term" value="P:regulation of DNA-templated transcription"/>
    <property type="evidence" value="ECO:0007669"/>
    <property type="project" value="InterPro"/>
</dbReference>
<comment type="subcellular location">
    <subcellularLocation>
        <location evidence="2">Cell inner membrane</location>
        <topology evidence="2">Multi-pass membrane protein</topology>
    </subcellularLocation>
</comment>
<dbReference type="EC" id="2.7.13.3" evidence="3"/>
<dbReference type="AlphaFoldDB" id="A0A7Y9U8T2"/>
<keyword evidence="13" id="KW-0902">Two-component regulatory system</keyword>
<dbReference type="InterPro" id="IPR005467">
    <property type="entry name" value="His_kinase_dom"/>
</dbReference>
<keyword evidence="9" id="KW-0547">Nucleotide-binding</keyword>
<evidence type="ECO:0000256" key="4">
    <source>
        <dbReference type="ARBA" id="ARBA00022448"/>
    </source>
</evidence>
<evidence type="ECO:0000256" key="15">
    <source>
        <dbReference type="SAM" id="Phobius"/>
    </source>
</evidence>
<evidence type="ECO:0000256" key="13">
    <source>
        <dbReference type="ARBA" id="ARBA00023012"/>
    </source>
</evidence>
<protein>
    <recommendedName>
        <fullName evidence="3">histidine kinase</fullName>
        <ecNumber evidence="3">2.7.13.3</ecNumber>
    </recommendedName>
</protein>
<comment type="catalytic activity">
    <reaction evidence="1">
        <text>ATP + protein L-histidine = ADP + protein N-phospho-L-histidine.</text>
        <dbReference type="EC" id="2.7.13.3"/>
    </reaction>
</comment>
<dbReference type="GO" id="GO:0004721">
    <property type="term" value="F:phosphoprotein phosphatase activity"/>
    <property type="evidence" value="ECO:0007669"/>
    <property type="project" value="TreeGrafter"/>
</dbReference>
<dbReference type="FunFam" id="3.30.565.10:FF:000006">
    <property type="entry name" value="Sensor histidine kinase WalK"/>
    <property type="match status" value="1"/>
</dbReference>
<dbReference type="GO" id="GO:0005524">
    <property type="term" value="F:ATP binding"/>
    <property type="evidence" value="ECO:0007669"/>
    <property type="project" value="UniProtKB-KW"/>
</dbReference>
<evidence type="ECO:0000313" key="17">
    <source>
        <dbReference type="EMBL" id="NYG35217.1"/>
    </source>
</evidence>
<comment type="caution">
    <text evidence="17">The sequence shown here is derived from an EMBL/GenBank/DDBJ whole genome shotgun (WGS) entry which is preliminary data.</text>
</comment>
<keyword evidence="11" id="KW-0067">ATP-binding</keyword>
<dbReference type="PANTHER" id="PTHR45453:SF1">
    <property type="entry name" value="PHOSPHATE REGULON SENSOR PROTEIN PHOR"/>
    <property type="match status" value="1"/>
</dbReference>
<evidence type="ECO:0000256" key="9">
    <source>
        <dbReference type="ARBA" id="ARBA00022741"/>
    </source>
</evidence>
<dbReference type="SMART" id="SM00388">
    <property type="entry name" value="HisKA"/>
    <property type="match status" value="1"/>
</dbReference>
<proteinExistence type="predicted"/>
<organism evidence="17 18">
    <name type="scientific">Sphaerotilus montanus</name>
    <dbReference type="NCBI Taxonomy" id="522889"/>
    <lineage>
        <taxon>Bacteria</taxon>
        <taxon>Pseudomonadati</taxon>
        <taxon>Pseudomonadota</taxon>
        <taxon>Betaproteobacteria</taxon>
        <taxon>Burkholderiales</taxon>
        <taxon>Sphaerotilaceae</taxon>
        <taxon>Sphaerotilus</taxon>
    </lineage>
</organism>
<dbReference type="InterPro" id="IPR013767">
    <property type="entry name" value="PAS_fold"/>
</dbReference>
<keyword evidence="8 15" id="KW-0812">Transmembrane</keyword>
<dbReference type="InterPro" id="IPR036890">
    <property type="entry name" value="HATPase_C_sf"/>
</dbReference>
<dbReference type="SUPFAM" id="SSF55785">
    <property type="entry name" value="PYP-like sensor domain (PAS domain)"/>
    <property type="match status" value="1"/>
</dbReference>
<dbReference type="Gene3D" id="3.30.450.20">
    <property type="entry name" value="PAS domain"/>
    <property type="match status" value="1"/>
</dbReference>
<dbReference type="Gene3D" id="3.30.565.10">
    <property type="entry name" value="Histidine kinase-like ATPase, C-terminal domain"/>
    <property type="match status" value="1"/>
</dbReference>
<dbReference type="InterPro" id="IPR035965">
    <property type="entry name" value="PAS-like_dom_sf"/>
</dbReference>
<evidence type="ECO:0000256" key="5">
    <source>
        <dbReference type="ARBA" id="ARBA00022475"/>
    </source>
</evidence>
<dbReference type="EMBL" id="JACCFH010000001">
    <property type="protein sequence ID" value="NYG35217.1"/>
    <property type="molecule type" value="Genomic_DNA"/>
</dbReference>
<dbReference type="Pfam" id="PF00989">
    <property type="entry name" value="PAS"/>
    <property type="match status" value="1"/>
</dbReference>
<keyword evidence="14 15" id="KW-0472">Membrane</keyword>
<evidence type="ECO:0000313" key="18">
    <source>
        <dbReference type="Proteomes" id="UP000518288"/>
    </source>
</evidence>
<name>A0A7Y9U8T2_9BURK</name>
<dbReference type="SUPFAM" id="SSF55874">
    <property type="entry name" value="ATPase domain of HSP90 chaperone/DNA topoisomerase II/histidine kinase"/>
    <property type="match status" value="1"/>
</dbReference>
<evidence type="ECO:0000256" key="3">
    <source>
        <dbReference type="ARBA" id="ARBA00012438"/>
    </source>
</evidence>
<evidence type="ECO:0000256" key="8">
    <source>
        <dbReference type="ARBA" id="ARBA00022692"/>
    </source>
</evidence>
<evidence type="ECO:0000256" key="11">
    <source>
        <dbReference type="ARBA" id="ARBA00022840"/>
    </source>
</evidence>
<evidence type="ECO:0000256" key="7">
    <source>
        <dbReference type="ARBA" id="ARBA00022679"/>
    </source>
</evidence>
<dbReference type="PRINTS" id="PR00344">
    <property type="entry name" value="BCTRLSENSOR"/>
</dbReference>
<dbReference type="InterPro" id="IPR004358">
    <property type="entry name" value="Sig_transdc_His_kin-like_C"/>
</dbReference>
<dbReference type="GO" id="GO:0016036">
    <property type="term" value="P:cellular response to phosphate starvation"/>
    <property type="evidence" value="ECO:0007669"/>
    <property type="project" value="TreeGrafter"/>
</dbReference>
<dbReference type="PANTHER" id="PTHR45453">
    <property type="entry name" value="PHOSPHATE REGULON SENSOR PROTEIN PHOR"/>
    <property type="match status" value="1"/>
</dbReference>
<evidence type="ECO:0000256" key="10">
    <source>
        <dbReference type="ARBA" id="ARBA00022777"/>
    </source>
</evidence>
<evidence type="ECO:0000256" key="1">
    <source>
        <dbReference type="ARBA" id="ARBA00000085"/>
    </source>
</evidence>
<dbReference type="InterPro" id="IPR003661">
    <property type="entry name" value="HisK_dim/P_dom"/>
</dbReference>
<keyword evidence="7 17" id="KW-0808">Transferase</keyword>
<dbReference type="Gene3D" id="1.10.287.130">
    <property type="match status" value="1"/>
</dbReference>
<dbReference type="PROSITE" id="PS50109">
    <property type="entry name" value="HIS_KIN"/>
    <property type="match status" value="1"/>
</dbReference>
<dbReference type="InterPro" id="IPR003594">
    <property type="entry name" value="HATPase_dom"/>
</dbReference>
<dbReference type="SUPFAM" id="SSF47384">
    <property type="entry name" value="Homodimeric domain of signal transducing histidine kinase"/>
    <property type="match status" value="1"/>
</dbReference>
<evidence type="ECO:0000256" key="6">
    <source>
        <dbReference type="ARBA" id="ARBA00022553"/>
    </source>
</evidence>